<gene>
    <name evidence="2" type="ORF">BN1723_005942</name>
</gene>
<name>A0A0G4NBW5_VERLO</name>
<evidence type="ECO:0000313" key="2">
    <source>
        <dbReference type="EMBL" id="CRK43957.1"/>
    </source>
</evidence>
<evidence type="ECO:0000313" key="3">
    <source>
        <dbReference type="Proteomes" id="UP000045706"/>
    </source>
</evidence>
<feature type="region of interest" description="Disordered" evidence="1">
    <location>
        <begin position="1"/>
        <end position="20"/>
    </location>
</feature>
<dbReference type="EMBL" id="CVQI01033717">
    <property type="protein sequence ID" value="CRK43957.1"/>
    <property type="molecule type" value="Genomic_DNA"/>
</dbReference>
<reference evidence="3" key="1">
    <citation type="submission" date="2015-05" db="EMBL/GenBank/DDBJ databases">
        <authorList>
            <person name="Fogelqvist Johan"/>
        </authorList>
    </citation>
    <scope>NUCLEOTIDE SEQUENCE [LARGE SCALE GENOMIC DNA]</scope>
</reference>
<protein>
    <submittedName>
        <fullName evidence="2">Uncharacterized protein</fullName>
    </submittedName>
</protein>
<organism evidence="2 3">
    <name type="scientific">Verticillium longisporum</name>
    <name type="common">Verticillium dahliae var. longisporum</name>
    <dbReference type="NCBI Taxonomy" id="100787"/>
    <lineage>
        <taxon>Eukaryota</taxon>
        <taxon>Fungi</taxon>
        <taxon>Dikarya</taxon>
        <taxon>Ascomycota</taxon>
        <taxon>Pezizomycotina</taxon>
        <taxon>Sordariomycetes</taxon>
        <taxon>Hypocreomycetidae</taxon>
        <taxon>Glomerellales</taxon>
        <taxon>Plectosphaerellaceae</taxon>
        <taxon>Verticillium</taxon>
    </lineage>
</organism>
<accession>A0A0G4NBW5</accession>
<feature type="compositionally biased region" description="Polar residues" evidence="1">
    <location>
        <begin position="1"/>
        <end position="10"/>
    </location>
</feature>
<proteinExistence type="predicted"/>
<dbReference type="Proteomes" id="UP000045706">
    <property type="component" value="Unassembled WGS sequence"/>
</dbReference>
<evidence type="ECO:0000256" key="1">
    <source>
        <dbReference type="SAM" id="MobiDB-lite"/>
    </source>
</evidence>
<dbReference type="AlphaFoldDB" id="A0A0G4NBW5"/>
<sequence>MTFPQMTLSGGPSMITHSKPPPSVLGGSFLRLPGVCIHPVRQELRKPISMRLFDYLLSSSATPSLEASHRPLPRTSP</sequence>